<comment type="similarity">
    <text evidence="1 3">Belongs to the HAD-like hydrolase superfamily. S-2-haloalkanoic acid dehalogenase family.</text>
</comment>
<dbReference type="InterPro" id="IPR023214">
    <property type="entry name" value="HAD_sf"/>
</dbReference>
<comment type="catalytic activity">
    <reaction evidence="3">
        <text>an (S)-2-haloacid + H2O = a (2R)-2-hydroxycarboxylate + a halide anion + H(+)</text>
        <dbReference type="Rhea" id="RHEA:11192"/>
        <dbReference type="ChEBI" id="CHEBI:15377"/>
        <dbReference type="ChEBI" id="CHEBI:15378"/>
        <dbReference type="ChEBI" id="CHEBI:16042"/>
        <dbReference type="ChEBI" id="CHEBI:58314"/>
        <dbReference type="ChEBI" id="CHEBI:137405"/>
        <dbReference type="EC" id="3.8.1.2"/>
    </reaction>
</comment>
<dbReference type="InterPro" id="IPR006439">
    <property type="entry name" value="HAD-SF_hydro_IA"/>
</dbReference>
<dbReference type="GO" id="GO:0018784">
    <property type="term" value="F:(S)-2-haloacid dehalogenase activity"/>
    <property type="evidence" value="ECO:0007669"/>
    <property type="project" value="UniProtKB-UniRule"/>
</dbReference>
<evidence type="ECO:0000256" key="2">
    <source>
        <dbReference type="ARBA" id="ARBA00022801"/>
    </source>
</evidence>
<dbReference type="InterPro" id="IPR051540">
    <property type="entry name" value="S-2-haloacid_dehalogenase"/>
</dbReference>
<dbReference type="NCBIfam" id="TIGR01428">
    <property type="entry name" value="HAD_type_II"/>
    <property type="match status" value="1"/>
</dbReference>
<dbReference type="Pfam" id="PF00702">
    <property type="entry name" value="Hydrolase"/>
    <property type="match status" value="1"/>
</dbReference>
<organism evidence="4 5">
    <name type="scientific">Tardiphaga robiniae</name>
    <dbReference type="NCBI Taxonomy" id="943830"/>
    <lineage>
        <taxon>Bacteria</taxon>
        <taxon>Pseudomonadati</taxon>
        <taxon>Pseudomonadota</taxon>
        <taxon>Alphaproteobacteria</taxon>
        <taxon>Hyphomicrobiales</taxon>
        <taxon>Nitrobacteraceae</taxon>
        <taxon>Tardiphaga</taxon>
    </lineage>
</organism>
<comment type="caution">
    <text evidence="4">The sequence shown here is derived from an EMBL/GenBank/DDBJ whole genome shotgun (WGS) entry which is preliminary data.</text>
</comment>
<dbReference type="RefSeq" id="WP_068736564.1">
    <property type="nucleotide sequence ID" value="NZ_LVYV01000045.1"/>
</dbReference>
<dbReference type="OrthoDB" id="9785638at2"/>
<dbReference type="InterPro" id="IPR036412">
    <property type="entry name" value="HAD-like_sf"/>
</dbReference>
<evidence type="ECO:0000313" key="4">
    <source>
        <dbReference type="EMBL" id="KZD21438.1"/>
    </source>
</evidence>
<protein>
    <recommendedName>
        <fullName evidence="3">(S)-2-haloacid dehalogenase</fullName>
        <ecNumber evidence="3">3.8.1.2</ecNumber>
    </recommendedName>
    <alternativeName>
        <fullName evidence="3">2-haloalkanoic acid dehalogenase</fullName>
    </alternativeName>
    <alternativeName>
        <fullName evidence="3">Halocarboxylic acid halidohydrolase</fullName>
    </alternativeName>
    <alternativeName>
        <fullName evidence="3">L-2-haloacid dehalogenase</fullName>
    </alternativeName>
</protein>
<dbReference type="PANTHER" id="PTHR43316:SF3">
    <property type="entry name" value="HALOACID DEHALOGENASE, TYPE II (AFU_ORTHOLOGUE AFUA_2G07750)-RELATED"/>
    <property type="match status" value="1"/>
</dbReference>
<dbReference type="EMBL" id="LVYV01000045">
    <property type="protein sequence ID" value="KZD21438.1"/>
    <property type="molecule type" value="Genomic_DNA"/>
</dbReference>
<dbReference type="AlphaFoldDB" id="A0A163XVP3"/>
<keyword evidence="5" id="KW-1185">Reference proteome</keyword>
<sequence length="239" mass="26518">MSETDNVKALVFDVFGTVVDWRSSLIADCTAFGKARGITADWTALVDAWRQAYMPSMDVVRHHPERGFVKLDTLHRQSLDVLVAKFGINGLSDDDLHHLTLGWHRLHPWADSVSGLTRLKTKYVIGPLSNGNVALLTNMAKFAGLPWDLIMSAELFEHYKPDPQAYLGAAALLNLKPAEVMMVAAHNSDLDAAQKFGLKTAFVPRITEYGPHQNRDFKAEGAWDVVAADFNDLARRMGC</sequence>
<evidence type="ECO:0000256" key="3">
    <source>
        <dbReference type="RuleBase" id="RU368077"/>
    </source>
</evidence>
<dbReference type="Gene3D" id="3.40.50.1000">
    <property type="entry name" value="HAD superfamily/HAD-like"/>
    <property type="match status" value="1"/>
</dbReference>
<dbReference type="InterPro" id="IPR006328">
    <property type="entry name" value="2-HAD"/>
</dbReference>
<proteinExistence type="inferred from homology"/>
<dbReference type="PRINTS" id="PR00413">
    <property type="entry name" value="HADHALOGNASE"/>
</dbReference>
<dbReference type="NCBIfam" id="TIGR01493">
    <property type="entry name" value="HAD-SF-IA-v2"/>
    <property type="match status" value="1"/>
</dbReference>
<accession>A0A163XVP3</accession>
<gene>
    <name evidence="4" type="ORF">A4A58_13800</name>
</gene>
<name>A0A163XVP3_9BRAD</name>
<dbReference type="PANTHER" id="PTHR43316">
    <property type="entry name" value="HYDROLASE, HALOACID DELAHOGENASE-RELATED"/>
    <property type="match status" value="1"/>
</dbReference>
<reference evidence="4 5" key="1">
    <citation type="submission" date="2016-03" db="EMBL/GenBank/DDBJ databases">
        <title>Microsymbionts genomes from the relict species Vavilovia formosa (Stev.) Fed.</title>
        <authorList>
            <person name="Kopat V."/>
            <person name="Chirak E."/>
            <person name="Kimeklis A."/>
            <person name="Andronov E."/>
        </authorList>
    </citation>
    <scope>NUCLEOTIDE SEQUENCE [LARGE SCALE GENOMIC DNA]</scope>
    <source>
        <strain evidence="4 5">Vaf07</strain>
    </source>
</reference>
<dbReference type="Gene3D" id="1.10.150.240">
    <property type="entry name" value="Putative phosphatase, domain 2"/>
    <property type="match status" value="1"/>
</dbReference>
<dbReference type="InterPro" id="IPR023198">
    <property type="entry name" value="PGP-like_dom2"/>
</dbReference>
<dbReference type="Proteomes" id="UP000076574">
    <property type="component" value="Unassembled WGS sequence"/>
</dbReference>
<dbReference type="EC" id="3.8.1.2" evidence="3"/>
<dbReference type="CDD" id="cd02588">
    <property type="entry name" value="HAD_L2-DEX"/>
    <property type="match status" value="1"/>
</dbReference>
<dbReference type="SUPFAM" id="SSF56784">
    <property type="entry name" value="HAD-like"/>
    <property type="match status" value="1"/>
</dbReference>
<comment type="function">
    <text evidence="3">Catalyzes the hydrolytic dehalogenation of small (S)-2-haloalkanoic acids to yield the corresponding (R)-2-hydroxyalkanoic acids.</text>
</comment>
<evidence type="ECO:0000313" key="5">
    <source>
        <dbReference type="Proteomes" id="UP000076574"/>
    </source>
</evidence>
<dbReference type="STRING" id="943830.A4A58_13800"/>
<keyword evidence="2 3" id="KW-0378">Hydrolase</keyword>
<evidence type="ECO:0000256" key="1">
    <source>
        <dbReference type="ARBA" id="ARBA00008106"/>
    </source>
</evidence>